<feature type="compositionally biased region" description="Low complexity" evidence="1">
    <location>
        <begin position="79"/>
        <end position="88"/>
    </location>
</feature>
<dbReference type="EMBL" id="CU459003">
    <property type="protein sequence ID" value="CAM76987.1"/>
    <property type="molecule type" value="Genomic_DNA"/>
</dbReference>
<feature type="region of interest" description="Disordered" evidence="1">
    <location>
        <begin position="64"/>
        <end position="115"/>
    </location>
</feature>
<sequence length="115" mass="11688">MLPFLTFASGIIAGIVGVKLLKNVKAPQSLGSIGDKARGGLDKAQAGLRDVTVSGLSAIEKSSASLRTKLTPEEPAAPEPTAVPVAKATPRRKVAAKKKATATTAPVDAKPESDS</sequence>
<dbReference type="AlphaFoldDB" id="A4U280"/>
<protein>
    <submittedName>
        <fullName evidence="2">Uncharacterized protein</fullName>
    </submittedName>
</protein>
<name>A4U280_9PROT</name>
<reference evidence="2" key="1">
    <citation type="journal article" date="2007" name="J. Bacteriol.">
        <title>Comparative genome analysis of four magnetotactic bacteria reveals a complex set of group-specific genes implicated in magnetosome biomineralization and function.</title>
        <authorList>
            <person name="Richter M."/>
            <person name="Kube M."/>
            <person name="Bazylinski D.A."/>
            <person name="Lombardot T."/>
            <person name="Gloeckner F.O."/>
            <person name="Reinhardt R."/>
            <person name="Schueler D."/>
        </authorList>
    </citation>
    <scope>NUCLEOTIDE SEQUENCE</scope>
    <source>
        <strain evidence="2">MSR-1</strain>
    </source>
</reference>
<accession>A4U280</accession>
<gene>
    <name evidence="2" type="ORF">MGR_0706</name>
</gene>
<feature type="compositionally biased region" description="Basic residues" evidence="1">
    <location>
        <begin position="89"/>
        <end position="100"/>
    </location>
</feature>
<organism evidence="2">
    <name type="scientific">Magnetospirillum gryphiswaldense</name>
    <dbReference type="NCBI Taxonomy" id="55518"/>
    <lineage>
        <taxon>Bacteria</taxon>
        <taxon>Pseudomonadati</taxon>
        <taxon>Pseudomonadota</taxon>
        <taxon>Alphaproteobacteria</taxon>
        <taxon>Rhodospirillales</taxon>
        <taxon>Rhodospirillaceae</taxon>
        <taxon>Magnetospirillum</taxon>
    </lineage>
</organism>
<evidence type="ECO:0000256" key="1">
    <source>
        <dbReference type="SAM" id="MobiDB-lite"/>
    </source>
</evidence>
<proteinExistence type="predicted"/>
<dbReference type="RefSeq" id="WP_199791926.1">
    <property type="nucleotide sequence ID" value="NZ_CP027527.1"/>
</dbReference>
<evidence type="ECO:0000313" key="2">
    <source>
        <dbReference type="EMBL" id="CAM76987.1"/>
    </source>
</evidence>